<dbReference type="EMBL" id="JABBVZ010000011">
    <property type="protein sequence ID" value="NMP21729.1"/>
    <property type="molecule type" value="Genomic_DNA"/>
</dbReference>
<dbReference type="InterPro" id="IPR008948">
    <property type="entry name" value="L-Aspartase-like"/>
</dbReference>
<protein>
    <recommendedName>
        <fullName evidence="2 6">Argininosuccinate lyase</fullName>
        <shortName evidence="6">ASAL</shortName>
        <ecNumber evidence="2 6">4.3.2.1</ecNumber>
    </recommendedName>
    <alternativeName>
        <fullName evidence="6">Arginosuccinase</fullName>
    </alternativeName>
</protein>
<dbReference type="NCBIfam" id="TIGR00838">
    <property type="entry name" value="argH"/>
    <property type="match status" value="1"/>
</dbReference>
<feature type="domain" description="Argininosuccinate lyase C-terminal" evidence="8">
    <location>
        <begin position="362"/>
        <end position="431"/>
    </location>
</feature>
<accession>A0A7Y0L4I1</accession>
<dbReference type="UniPathway" id="UPA00068">
    <property type="reaction ID" value="UER00114"/>
</dbReference>
<dbReference type="InterPro" id="IPR009049">
    <property type="entry name" value="Argininosuccinate_lyase"/>
</dbReference>
<keyword evidence="6" id="KW-0963">Cytoplasm</keyword>
<dbReference type="SUPFAM" id="SSF48557">
    <property type="entry name" value="L-aspartase-like"/>
    <property type="match status" value="1"/>
</dbReference>
<dbReference type="CDD" id="cd01359">
    <property type="entry name" value="Argininosuccinate_lyase"/>
    <property type="match status" value="1"/>
</dbReference>
<comment type="similarity">
    <text evidence="6">Belongs to the lyase 1 family. Argininosuccinate lyase subfamily.</text>
</comment>
<evidence type="ECO:0000256" key="3">
    <source>
        <dbReference type="ARBA" id="ARBA00022571"/>
    </source>
</evidence>
<dbReference type="GO" id="GO:0042450">
    <property type="term" value="P:L-arginine biosynthetic process via ornithine"/>
    <property type="evidence" value="ECO:0007669"/>
    <property type="project" value="UniProtKB-UniRule"/>
</dbReference>
<evidence type="ECO:0000256" key="1">
    <source>
        <dbReference type="ARBA" id="ARBA00004941"/>
    </source>
</evidence>
<comment type="pathway">
    <text evidence="1 6">Amino-acid biosynthesis; L-arginine biosynthesis; L-arginine from L-ornithine and carbamoyl phosphate: step 3/3.</text>
</comment>
<dbReference type="FunFam" id="1.20.200.10:FF:000015">
    <property type="entry name" value="argininosuccinate lyase isoform X2"/>
    <property type="match status" value="1"/>
</dbReference>
<evidence type="ECO:0000313" key="9">
    <source>
        <dbReference type="EMBL" id="NMP21729.1"/>
    </source>
</evidence>
<dbReference type="PRINTS" id="PR00149">
    <property type="entry name" value="FUMRATELYASE"/>
</dbReference>
<comment type="subcellular location">
    <subcellularLocation>
        <location evidence="6">Cytoplasm</location>
    </subcellularLocation>
</comment>
<dbReference type="InterPro" id="IPR024083">
    <property type="entry name" value="Fumarase/histidase_N"/>
</dbReference>
<evidence type="ECO:0000256" key="2">
    <source>
        <dbReference type="ARBA" id="ARBA00012338"/>
    </source>
</evidence>
<dbReference type="Gene3D" id="1.20.200.10">
    <property type="entry name" value="Fumarase/aspartase (Central domain)"/>
    <property type="match status" value="1"/>
</dbReference>
<dbReference type="EC" id="4.3.2.1" evidence="2 6"/>
<dbReference type="Pfam" id="PF14698">
    <property type="entry name" value="ASL_C2"/>
    <property type="match status" value="1"/>
</dbReference>
<keyword evidence="5 6" id="KW-0456">Lyase</keyword>
<evidence type="ECO:0000259" key="7">
    <source>
        <dbReference type="Pfam" id="PF00206"/>
    </source>
</evidence>
<evidence type="ECO:0000256" key="6">
    <source>
        <dbReference type="HAMAP-Rule" id="MF_00006"/>
    </source>
</evidence>
<dbReference type="PRINTS" id="PR00145">
    <property type="entry name" value="ARGSUCLYASE"/>
</dbReference>
<dbReference type="InterPro" id="IPR020557">
    <property type="entry name" value="Fumarate_lyase_CS"/>
</dbReference>
<proteinExistence type="inferred from homology"/>
<evidence type="ECO:0000313" key="10">
    <source>
        <dbReference type="Proteomes" id="UP000533476"/>
    </source>
</evidence>
<dbReference type="GO" id="GO:0004056">
    <property type="term" value="F:argininosuccinate lyase activity"/>
    <property type="evidence" value="ECO:0007669"/>
    <property type="project" value="UniProtKB-UniRule"/>
</dbReference>
<keyword evidence="4 6" id="KW-0028">Amino-acid biosynthesis</keyword>
<keyword evidence="3 6" id="KW-0055">Arginine biosynthesis</keyword>
<evidence type="ECO:0000259" key="8">
    <source>
        <dbReference type="Pfam" id="PF14698"/>
    </source>
</evidence>
<gene>
    <name evidence="6 9" type="primary">argH</name>
    <name evidence="9" type="ORF">HIJ39_05085</name>
</gene>
<feature type="domain" description="Fumarate lyase N-terminal" evidence="7">
    <location>
        <begin position="13"/>
        <end position="299"/>
    </location>
</feature>
<dbReference type="PANTHER" id="PTHR43814:SF1">
    <property type="entry name" value="ARGININOSUCCINATE LYASE"/>
    <property type="match status" value="1"/>
</dbReference>
<keyword evidence="10" id="KW-1185">Reference proteome</keyword>
<reference evidence="9 10" key="1">
    <citation type="submission" date="2020-04" db="EMBL/GenBank/DDBJ databases">
        <authorList>
            <person name="Zhang R."/>
            <person name="Schippers A."/>
        </authorList>
    </citation>
    <scope>NUCLEOTIDE SEQUENCE [LARGE SCALE GENOMIC DNA]</scope>
    <source>
        <strain evidence="9 10">DSM 109850</strain>
    </source>
</reference>
<dbReference type="Proteomes" id="UP000533476">
    <property type="component" value="Unassembled WGS sequence"/>
</dbReference>
<dbReference type="InterPro" id="IPR022761">
    <property type="entry name" value="Fumarate_lyase_N"/>
</dbReference>
<dbReference type="PANTHER" id="PTHR43814">
    <property type="entry name" value="ARGININOSUCCINATE LYASE"/>
    <property type="match status" value="1"/>
</dbReference>
<name>A0A7Y0L4I1_9FIRM</name>
<dbReference type="AlphaFoldDB" id="A0A7Y0L4I1"/>
<organism evidence="9 10">
    <name type="scientific">Sulfobacillus harzensis</name>
    <dbReference type="NCBI Taxonomy" id="2729629"/>
    <lineage>
        <taxon>Bacteria</taxon>
        <taxon>Bacillati</taxon>
        <taxon>Bacillota</taxon>
        <taxon>Clostridia</taxon>
        <taxon>Eubacteriales</taxon>
        <taxon>Clostridiales Family XVII. Incertae Sedis</taxon>
        <taxon>Sulfobacillus</taxon>
    </lineage>
</organism>
<dbReference type="GO" id="GO:0005829">
    <property type="term" value="C:cytosol"/>
    <property type="evidence" value="ECO:0007669"/>
    <property type="project" value="TreeGrafter"/>
</dbReference>
<dbReference type="Pfam" id="PF00206">
    <property type="entry name" value="Lyase_1"/>
    <property type="match status" value="1"/>
</dbReference>
<dbReference type="Gene3D" id="1.10.275.10">
    <property type="entry name" value="Fumarase/aspartase (N-terminal domain)"/>
    <property type="match status" value="1"/>
</dbReference>
<comment type="catalytic activity">
    <reaction evidence="6">
        <text>2-(N(omega)-L-arginino)succinate = fumarate + L-arginine</text>
        <dbReference type="Rhea" id="RHEA:24020"/>
        <dbReference type="ChEBI" id="CHEBI:29806"/>
        <dbReference type="ChEBI" id="CHEBI:32682"/>
        <dbReference type="ChEBI" id="CHEBI:57472"/>
        <dbReference type="EC" id="4.3.2.1"/>
    </reaction>
</comment>
<evidence type="ECO:0000256" key="5">
    <source>
        <dbReference type="ARBA" id="ARBA00023239"/>
    </source>
</evidence>
<evidence type="ECO:0000256" key="4">
    <source>
        <dbReference type="ARBA" id="ARBA00022605"/>
    </source>
</evidence>
<comment type="caution">
    <text evidence="9">The sequence shown here is derived from an EMBL/GenBank/DDBJ whole genome shotgun (WGS) entry which is preliminary data.</text>
</comment>
<dbReference type="HAMAP" id="MF_00006">
    <property type="entry name" value="Arg_succ_lyase"/>
    <property type="match status" value="1"/>
</dbReference>
<dbReference type="Gene3D" id="1.10.40.30">
    <property type="entry name" value="Fumarase/aspartase (C-terminal domain)"/>
    <property type="match status" value="1"/>
</dbReference>
<dbReference type="PROSITE" id="PS00163">
    <property type="entry name" value="FUMARATE_LYASES"/>
    <property type="match status" value="1"/>
</dbReference>
<dbReference type="InterPro" id="IPR000362">
    <property type="entry name" value="Fumarate_lyase_fam"/>
</dbReference>
<sequence>MARSGRFKGGLAPEAATFCASIGFDWRLVGEDLDGSLAHLAMLEATGILASEKAAIIRRGLEQIRQEWQRGELTPRAEWEDVHMNIEGRLHEIIGPDAGYLHMARSRNDQVATDMHLYMMRVAGRFRSGLSEVLASLIELAEETASVIMPGTTHFQPAQPIRMAHHWLAYGWMFHRDLERLRDWEKRGSLSPLGAGALAGTPYPTDPVLAQHQLGFDALYQNSLDAVSDRDYLLEFLAWASIFGTHVSRMAEELVLWSHPRLGYVSLGDGYSTGSSIMPQKRNPDVAELLRGKSGRLFGRLMGLLTVMKGLPLAYNSDMQEDKEAVFDVVDTVDSILALLPGLLGSLEIYPERMRQAVEEGFVNATDLADRLAQGGMPFRQAHHRVGELVRAVIEAGYDRFEDVPQDTWETLAPDIPHTWLEHLTPEALVESRKQSFSPASASIEGQIAALKQSLRGGLGD</sequence>
<dbReference type="InterPro" id="IPR029419">
    <property type="entry name" value="Arg_succ_lyase_C"/>
</dbReference>